<evidence type="ECO:0000256" key="3">
    <source>
        <dbReference type="ARBA" id="ARBA00022692"/>
    </source>
</evidence>
<keyword evidence="4 6" id="KW-1133">Transmembrane helix</keyword>
<evidence type="ECO:0000313" key="8">
    <source>
        <dbReference type="Proteomes" id="UP000568380"/>
    </source>
</evidence>
<dbReference type="PANTHER" id="PTHR32196">
    <property type="entry name" value="ABC TRANSPORTER PERMEASE PROTEIN YPHD-RELATED-RELATED"/>
    <property type="match status" value="1"/>
</dbReference>
<dbReference type="GO" id="GO:0005886">
    <property type="term" value="C:plasma membrane"/>
    <property type="evidence" value="ECO:0007669"/>
    <property type="project" value="UniProtKB-SubCell"/>
</dbReference>
<feature type="transmembrane region" description="Helical" evidence="6">
    <location>
        <begin position="204"/>
        <end position="225"/>
    </location>
</feature>
<evidence type="ECO:0000256" key="6">
    <source>
        <dbReference type="SAM" id="Phobius"/>
    </source>
</evidence>
<evidence type="ECO:0000256" key="2">
    <source>
        <dbReference type="ARBA" id="ARBA00022475"/>
    </source>
</evidence>
<dbReference type="InterPro" id="IPR001851">
    <property type="entry name" value="ABC_transp_permease"/>
</dbReference>
<keyword evidence="8" id="KW-1185">Reference proteome</keyword>
<dbReference type="EMBL" id="JACHIN010000012">
    <property type="protein sequence ID" value="MBB5082127.1"/>
    <property type="molecule type" value="Genomic_DNA"/>
</dbReference>
<organism evidence="7 8">
    <name type="scientific">Nonomuraea endophytica</name>
    <dbReference type="NCBI Taxonomy" id="714136"/>
    <lineage>
        <taxon>Bacteria</taxon>
        <taxon>Bacillati</taxon>
        <taxon>Actinomycetota</taxon>
        <taxon>Actinomycetes</taxon>
        <taxon>Streptosporangiales</taxon>
        <taxon>Streptosporangiaceae</taxon>
        <taxon>Nonomuraea</taxon>
    </lineage>
</organism>
<dbReference type="AlphaFoldDB" id="A0A7W8A9H5"/>
<protein>
    <submittedName>
        <fullName evidence="7">Ribose transport system permease protein</fullName>
    </submittedName>
</protein>
<dbReference type="RefSeq" id="WP_184970059.1">
    <property type="nucleotide sequence ID" value="NZ_JACHIN010000012.1"/>
</dbReference>
<proteinExistence type="predicted"/>
<keyword evidence="3 6" id="KW-0812">Transmembrane</keyword>
<name>A0A7W8A9H5_9ACTN</name>
<gene>
    <name evidence="7" type="ORF">HNR40_007622</name>
</gene>
<evidence type="ECO:0000313" key="7">
    <source>
        <dbReference type="EMBL" id="MBB5082127.1"/>
    </source>
</evidence>
<feature type="transmembrane region" description="Helical" evidence="6">
    <location>
        <begin position="38"/>
        <end position="57"/>
    </location>
</feature>
<evidence type="ECO:0000256" key="5">
    <source>
        <dbReference type="ARBA" id="ARBA00023136"/>
    </source>
</evidence>
<keyword evidence="5 6" id="KW-0472">Membrane</keyword>
<feature type="transmembrane region" description="Helical" evidence="6">
    <location>
        <begin position="114"/>
        <end position="136"/>
    </location>
</feature>
<dbReference type="Proteomes" id="UP000568380">
    <property type="component" value="Unassembled WGS sequence"/>
</dbReference>
<comment type="subcellular location">
    <subcellularLocation>
        <location evidence="1">Cell membrane</location>
        <topology evidence="1">Multi-pass membrane protein</topology>
    </subcellularLocation>
</comment>
<accession>A0A7W8A9H5</accession>
<evidence type="ECO:0000256" key="4">
    <source>
        <dbReference type="ARBA" id="ARBA00022989"/>
    </source>
</evidence>
<evidence type="ECO:0000256" key="1">
    <source>
        <dbReference type="ARBA" id="ARBA00004651"/>
    </source>
</evidence>
<feature type="transmembrane region" description="Helical" evidence="6">
    <location>
        <begin position="148"/>
        <end position="176"/>
    </location>
</feature>
<comment type="caution">
    <text evidence="7">The sequence shown here is derived from an EMBL/GenBank/DDBJ whole genome shotgun (WGS) entry which is preliminary data.</text>
</comment>
<dbReference type="Pfam" id="PF02653">
    <property type="entry name" value="BPD_transp_2"/>
    <property type="match status" value="1"/>
</dbReference>
<dbReference type="CDD" id="cd06579">
    <property type="entry name" value="TM_PBP1_transp_AraH_like"/>
    <property type="match status" value="1"/>
</dbReference>
<feature type="transmembrane region" description="Helical" evidence="6">
    <location>
        <begin position="263"/>
        <end position="282"/>
    </location>
</feature>
<keyword evidence="2" id="KW-1003">Cell membrane</keyword>
<feature type="transmembrane region" description="Helical" evidence="6">
    <location>
        <begin position="64"/>
        <end position="80"/>
    </location>
</feature>
<dbReference type="GO" id="GO:0022857">
    <property type="term" value="F:transmembrane transporter activity"/>
    <property type="evidence" value="ECO:0007669"/>
    <property type="project" value="InterPro"/>
</dbReference>
<feature type="transmembrane region" description="Helical" evidence="6">
    <location>
        <begin position="86"/>
        <end position="107"/>
    </location>
</feature>
<sequence>MRVRDSGILLALFVLVVALSLATQTFLTQGNLVNLLDQAVIVGLLTCGITLCMICGVFDLSASAVLAVSAVVGVLAARGGGVALGFGAAVLTGALLGALNGAAVVLLRVHSFIVTLALSIVYRGLALVITAGAIVYPDPARLTEFQSLSWPTALGGVTVPSLLLLAVSAVTSLVLWRTTLGRRVYAVGGNPEAARLSGIRVGPVRIVVFTISGVCAALAGLVLAARGGSAQASMGTLLELSAIAAAVIGGTSILGGEGAIWRGMIGVLILTLIGNGFNLLGWDTTYRPIVEGLLILAAVGTDYALRHREE</sequence>
<reference evidence="7 8" key="1">
    <citation type="submission" date="2020-08" db="EMBL/GenBank/DDBJ databases">
        <title>Genomic Encyclopedia of Type Strains, Phase IV (KMG-IV): sequencing the most valuable type-strain genomes for metagenomic binning, comparative biology and taxonomic classification.</title>
        <authorList>
            <person name="Goeker M."/>
        </authorList>
    </citation>
    <scope>NUCLEOTIDE SEQUENCE [LARGE SCALE GENOMIC DNA]</scope>
    <source>
        <strain evidence="7 8">DSM 45385</strain>
    </source>
</reference>